<organism evidence="2">
    <name type="scientific">Trypanosoma congolense (strain IL3000)</name>
    <dbReference type="NCBI Taxonomy" id="1068625"/>
    <lineage>
        <taxon>Eukaryota</taxon>
        <taxon>Discoba</taxon>
        <taxon>Euglenozoa</taxon>
        <taxon>Kinetoplastea</taxon>
        <taxon>Metakinetoplastina</taxon>
        <taxon>Trypanosomatida</taxon>
        <taxon>Trypanosomatidae</taxon>
        <taxon>Trypanosoma</taxon>
        <taxon>Nannomonas</taxon>
    </lineage>
</organism>
<dbReference type="InterPro" id="IPR028934">
    <property type="entry name" value="Vps26-related"/>
</dbReference>
<sequence length="351" mass="40171">MLERKLLQEKERSSGLFSRIFRKMDGCDVQIVLDGKGEADMVRVDDPVDNTCELLYVYSGDEPVNGKVMLTPKGSYRHNGVDVQLLASITTRSAGDNRVEFISQTKHFEPDTLQGPTPLQFSFTAPKEYESFRGISLLVTYHLCVVIHRPIKNVTERMELWVTRVDTKLSESQPDASRHRSYFRETVFGPLSTTMDVGVADLLHIEFKYDKRYFHLQERVLGKVTFKVTHMDICHGEVAVTRTETVMPPLVESEVVHSETLQKFEIMDGTPIVGEVVPIRLYLKAIPNLTPTYMNIRECASVQYSLNLVLITSEGKRFFKHQKIELYRRTGQESLTTTAWRQDGADEKSKE</sequence>
<accession>G0V1Q9</accession>
<dbReference type="GO" id="GO:0006886">
    <property type="term" value="P:intracellular protein transport"/>
    <property type="evidence" value="ECO:0007669"/>
    <property type="project" value="InterPro"/>
</dbReference>
<protein>
    <submittedName>
        <fullName evidence="2">Uncharacterized protein TCIL3000_11_10530</fullName>
    </submittedName>
</protein>
<dbReference type="Pfam" id="PF03643">
    <property type="entry name" value="Vps26"/>
    <property type="match status" value="1"/>
</dbReference>
<evidence type="ECO:0000256" key="1">
    <source>
        <dbReference type="ARBA" id="ARBA00009100"/>
    </source>
</evidence>
<dbReference type="Gene3D" id="2.60.40.640">
    <property type="match status" value="2"/>
</dbReference>
<dbReference type="InterPro" id="IPR014752">
    <property type="entry name" value="Arrestin-like_C"/>
</dbReference>
<proteinExistence type="inferred from homology"/>
<reference evidence="2" key="1">
    <citation type="journal article" date="2012" name="Proc. Natl. Acad. Sci. U.S.A.">
        <title>Antigenic diversity is generated by distinct evolutionary mechanisms in African trypanosome species.</title>
        <authorList>
            <person name="Jackson A.P."/>
            <person name="Berry A."/>
            <person name="Aslett M."/>
            <person name="Allison H.C."/>
            <person name="Burton P."/>
            <person name="Vavrova-Anderson J."/>
            <person name="Brown R."/>
            <person name="Browne H."/>
            <person name="Corton N."/>
            <person name="Hauser H."/>
            <person name="Gamble J."/>
            <person name="Gilderthorp R."/>
            <person name="Marcello L."/>
            <person name="McQuillan J."/>
            <person name="Otto T.D."/>
            <person name="Quail M.A."/>
            <person name="Sanders M.J."/>
            <person name="van Tonder A."/>
            <person name="Ginger M.L."/>
            <person name="Field M.C."/>
            <person name="Barry J.D."/>
            <person name="Hertz-Fowler C."/>
            <person name="Berriman M."/>
        </authorList>
    </citation>
    <scope>NUCLEOTIDE SEQUENCE</scope>
    <source>
        <strain evidence="2">IL3000</strain>
    </source>
</reference>
<gene>
    <name evidence="2" type="ORF">TCIL3000_11_10530</name>
</gene>
<dbReference type="EMBL" id="HE575324">
    <property type="protein sequence ID" value="CCC95580.1"/>
    <property type="molecule type" value="Genomic_DNA"/>
</dbReference>
<evidence type="ECO:0000313" key="2">
    <source>
        <dbReference type="EMBL" id="CCC95580.1"/>
    </source>
</evidence>
<comment type="similarity">
    <text evidence="1">Belongs to the VPS26 family.</text>
</comment>
<name>G0V1Q9_TRYCI</name>
<dbReference type="PANTHER" id="PTHR12233">
    <property type="entry name" value="VACUOLAR PROTEIN SORTING 26 RELATED"/>
    <property type="match status" value="1"/>
</dbReference>
<dbReference type="VEuPathDB" id="TriTrypDB:TcIL3000.11.10530"/>
<dbReference type="AlphaFoldDB" id="G0V1Q9"/>